<keyword evidence="3 7" id="KW-0479">Metal-binding</keyword>
<dbReference type="Pfam" id="PF03150">
    <property type="entry name" value="CCP_MauG"/>
    <property type="match status" value="1"/>
</dbReference>
<keyword evidence="6 7" id="KW-0408">Iron</keyword>
<feature type="domain" description="Cytochrome c" evidence="8">
    <location>
        <begin position="302"/>
        <end position="438"/>
    </location>
</feature>
<keyword evidence="5" id="KW-0560">Oxidoreductase</keyword>
<gene>
    <name evidence="9" type="ORF">SAMN04488128_104235</name>
</gene>
<evidence type="ECO:0000256" key="6">
    <source>
        <dbReference type="ARBA" id="ARBA00023004"/>
    </source>
</evidence>
<dbReference type="GO" id="GO:0009055">
    <property type="term" value="F:electron transfer activity"/>
    <property type="evidence" value="ECO:0007669"/>
    <property type="project" value="InterPro"/>
</dbReference>
<dbReference type="EMBL" id="FUWZ01000004">
    <property type="protein sequence ID" value="SKA37196.1"/>
    <property type="molecule type" value="Genomic_DNA"/>
</dbReference>
<evidence type="ECO:0000256" key="1">
    <source>
        <dbReference type="ARBA" id="ARBA00004196"/>
    </source>
</evidence>
<dbReference type="PROSITE" id="PS51007">
    <property type="entry name" value="CYTC"/>
    <property type="match status" value="2"/>
</dbReference>
<dbReference type="OrthoDB" id="9805202at2"/>
<feature type="domain" description="Cytochrome c" evidence="8">
    <location>
        <begin position="457"/>
        <end position="598"/>
    </location>
</feature>
<dbReference type="InterPro" id="IPR004852">
    <property type="entry name" value="Di-haem_cyt_c_peroxidsae"/>
</dbReference>
<dbReference type="STRING" id="634771.SAMN04488128_104235"/>
<reference evidence="10" key="1">
    <citation type="submission" date="2017-02" db="EMBL/GenBank/DDBJ databases">
        <authorList>
            <person name="Varghese N."/>
            <person name="Submissions S."/>
        </authorList>
    </citation>
    <scope>NUCLEOTIDE SEQUENCE [LARGE SCALE GENOMIC DNA]</scope>
    <source>
        <strain evidence="10">DSM 22224</strain>
    </source>
</reference>
<dbReference type="PANTHER" id="PTHR30600:SF10">
    <property type="entry name" value="BLL6722 PROTEIN"/>
    <property type="match status" value="1"/>
</dbReference>
<evidence type="ECO:0000313" key="10">
    <source>
        <dbReference type="Proteomes" id="UP000190367"/>
    </source>
</evidence>
<dbReference type="InterPro" id="IPR051395">
    <property type="entry name" value="Cytochrome_c_Peroxidase/MauG"/>
</dbReference>
<keyword evidence="9" id="KW-0575">Peroxidase</keyword>
<dbReference type="GO" id="GO:0046872">
    <property type="term" value="F:metal ion binding"/>
    <property type="evidence" value="ECO:0007669"/>
    <property type="project" value="UniProtKB-KW"/>
</dbReference>
<sequence length="609" mass="67681">MKTMLSTLLLATLTFMQLRWSPAPVAVKPAATLETWFSQQMGVVADSLQLLQLAIRRHAPAATQQRLFRAARQAYKRTEFLTEYYYPHLIRSINGPALPFADGENSRAILPPQGFQVMEEKLWAPAIPAKELLAAVTALREQFTALQSQTDPYGFMDAYVLDAMRFEIYRIIAQGISGFDSPIVLLSMEEAAAALEGVKYAATLYADRLADTTLKHTLITRFTSARQYLLQHTGFNAFDRLHFITTYANPISTSLLSLQQQLSLQVPQERRILSPEAPHLFAMRYYNANGYSPNYESDPTAERIQLGRRLFYDPVLSGNLQRSCASCHQASKAFTDGIARNTALDSKTPIARNTPTLLNTAFQSKQFYDSRAIFLENQVSDVVHNKREMNGSLEQTARALKKDSAYIRLFSKAFAAGNNNITEENIANALASFLRSLTSLQSRFDGYMNGDTMALNATEKKGFNIFMGKGKCGTCHFAPLFNGVAPPYFAEPESEVLGVPASNRPHAPLDKDPGKYVLYKISIHRYAFKTPTVRNSALTAPYMHNGVFPTLESVIDFYDKGGGAGLGIAPPNQTLPADKLQLTPHDKKALVAFMQALTDTSSWKAAARY</sequence>
<evidence type="ECO:0000256" key="4">
    <source>
        <dbReference type="ARBA" id="ARBA00022729"/>
    </source>
</evidence>
<evidence type="ECO:0000313" key="9">
    <source>
        <dbReference type="EMBL" id="SKA37196.1"/>
    </source>
</evidence>
<comment type="subcellular location">
    <subcellularLocation>
        <location evidence="1">Cell envelope</location>
    </subcellularLocation>
</comment>
<dbReference type="SUPFAM" id="SSF46626">
    <property type="entry name" value="Cytochrome c"/>
    <property type="match status" value="2"/>
</dbReference>
<dbReference type="InterPro" id="IPR038352">
    <property type="entry name" value="Imelysin_sf"/>
</dbReference>
<dbReference type="PANTHER" id="PTHR30600">
    <property type="entry name" value="CYTOCHROME C PEROXIDASE-RELATED"/>
    <property type="match status" value="1"/>
</dbReference>
<name>A0A1T4T9T7_9BACT</name>
<dbReference type="GO" id="GO:0004130">
    <property type="term" value="F:cytochrome-c peroxidase activity"/>
    <property type="evidence" value="ECO:0007669"/>
    <property type="project" value="TreeGrafter"/>
</dbReference>
<evidence type="ECO:0000256" key="3">
    <source>
        <dbReference type="ARBA" id="ARBA00022723"/>
    </source>
</evidence>
<dbReference type="InterPro" id="IPR036909">
    <property type="entry name" value="Cyt_c-like_dom_sf"/>
</dbReference>
<evidence type="ECO:0000256" key="5">
    <source>
        <dbReference type="ARBA" id="ARBA00023002"/>
    </source>
</evidence>
<accession>A0A1T4T9T7</accession>
<dbReference type="Gene3D" id="1.20.1420.20">
    <property type="entry name" value="M75 peptidase, HXXE motif"/>
    <property type="match status" value="1"/>
</dbReference>
<organism evidence="9 10">
    <name type="scientific">Chitinophaga eiseniae</name>
    <dbReference type="NCBI Taxonomy" id="634771"/>
    <lineage>
        <taxon>Bacteria</taxon>
        <taxon>Pseudomonadati</taxon>
        <taxon>Bacteroidota</taxon>
        <taxon>Chitinophagia</taxon>
        <taxon>Chitinophagales</taxon>
        <taxon>Chitinophagaceae</taxon>
        <taxon>Chitinophaga</taxon>
    </lineage>
</organism>
<protein>
    <submittedName>
        <fullName evidence="9">Cytochrome c peroxidase</fullName>
    </submittedName>
</protein>
<keyword evidence="4" id="KW-0732">Signal</keyword>
<dbReference type="RefSeq" id="WP_078671592.1">
    <property type="nucleotide sequence ID" value="NZ_FUWZ01000004.1"/>
</dbReference>
<dbReference type="GO" id="GO:0020037">
    <property type="term" value="F:heme binding"/>
    <property type="evidence" value="ECO:0007669"/>
    <property type="project" value="InterPro"/>
</dbReference>
<dbReference type="AlphaFoldDB" id="A0A1T4T9T7"/>
<evidence type="ECO:0000256" key="7">
    <source>
        <dbReference type="PROSITE-ProRule" id="PRU00433"/>
    </source>
</evidence>
<dbReference type="InterPro" id="IPR009056">
    <property type="entry name" value="Cyt_c-like_dom"/>
</dbReference>
<keyword evidence="2 7" id="KW-0349">Heme</keyword>
<evidence type="ECO:0000259" key="8">
    <source>
        <dbReference type="PROSITE" id="PS51007"/>
    </source>
</evidence>
<dbReference type="Gene3D" id="1.10.760.10">
    <property type="entry name" value="Cytochrome c-like domain"/>
    <property type="match status" value="2"/>
</dbReference>
<proteinExistence type="predicted"/>
<dbReference type="GO" id="GO:0030313">
    <property type="term" value="C:cell envelope"/>
    <property type="evidence" value="ECO:0007669"/>
    <property type="project" value="UniProtKB-SubCell"/>
</dbReference>
<dbReference type="Proteomes" id="UP000190367">
    <property type="component" value="Unassembled WGS sequence"/>
</dbReference>
<evidence type="ECO:0000256" key="2">
    <source>
        <dbReference type="ARBA" id="ARBA00022617"/>
    </source>
</evidence>
<keyword evidence="10" id="KW-1185">Reference proteome</keyword>